<dbReference type="GO" id="GO:0004519">
    <property type="term" value="F:endonuclease activity"/>
    <property type="evidence" value="ECO:0007669"/>
    <property type="project" value="UniProtKB-UniRule"/>
</dbReference>
<dbReference type="PROSITE" id="PS50828">
    <property type="entry name" value="SMR"/>
    <property type="match status" value="1"/>
</dbReference>
<evidence type="ECO:0000256" key="1">
    <source>
        <dbReference type="ARBA" id="ARBA00022730"/>
    </source>
</evidence>
<dbReference type="EC" id="3.6.4.-" evidence="7"/>
<dbReference type="InterPro" id="IPR002625">
    <property type="entry name" value="Smr_dom"/>
</dbReference>
<dbReference type="GO" id="GO:0043023">
    <property type="term" value="F:ribosomal large subunit binding"/>
    <property type="evidence" value="ECO:0007669"/>
    <property type="project" value="UniProtKB-UniRule"/>
</dbReference>
<evidence type="ECO:0000256" key="2">
    <source>
        <dbReference type="ARBA" id="ARBA00022741"/>
    </source>
</evidence>
<protein>
    <recommendedName>
        <fullName evidence="7">Endonuclease MutS2</fullName>
        <ecNumber evidence="7">3.1.-.-</ecNumber>
    </recommendedName>
    <alternativeName>
        <fullName evidence="7">Ribosome-associated protein quality control-upstream factor</fullName>
        <shortName evidence="7">RQC-upstream factor</shortName>
        <shortName evidence="7">RqcU</shortName>
        <ecNumber evidence="7">3.6.4.-</ecNumber>
    </alternativeName>
</protein>
<dbReference type="NCBIfam" id="TIGR01069">
    <property type="entry name" value="mutS2"/>
    <property type="match status" value="1"/>
</dbReference>
<dbReference type="GO" id="GO:0005524">
    <property type="term" value="F:ATP binding"/>
    <property type="evidence" value="ECO:0007669"/>
    <property type="project" value="UniProtKB-UniRule"/>
</dbReference>
<dbReference type="InterPro" id="IPR007696">
    <property type="entry name" value="DNA_mismatch_repair_MutS_core"/>
</dbReference>
<keyword evidence="5 7" id="KW-0694">RNA-binding</keyword>
<evidence type="ECO:0000313" key="12">
    <source>
        <dbReference type="Proteomes" id="UP000272781"/>
    </source>
</evidence>
<evidence type="ECO:0000313" key="11">
    <source>
        <dbReference type="EMBL" id="ROR39857.1"/>
    </source>
</evidence>
<proteinExistence type="inferred from homology"/>
<evidence type="ECO:0000256" key="3">
    <source>
        <dbReference type="ARBA" id="ARBA00022801"/>
    </source>
</evidence>
<dbReference type="Proteomes" id="UP000272781">
    <property type="component" value="Unassembled WGS sequence"/>
</dbReference>
<dbReference type="Pfam" id="PF00488">
    <property type="entry name" value="MutS_V"/>
    <property type="match status" value="1"/>
</dbReference>
<dbReference type="Gene3D" id="3.30.1370.110">
    <property type="match status" value="1"/>
</dbReference>
<keyword evidence="7 10" id="KW-0255">Endonuclease</keyword>
<comment type="function">
    <text evidence="7">Endonuclease that is involved in the suppression of homologous recombination and thus may have a key role in the control of bacterial genetic diversity.</text>
</comment>
<name>A0AAJ4UXW8_9BACT</name>
<evidence type="ECO:0000256" key="7">
    <source>
        <dbReference type="HAMAP-Rule" id="MF_00092"/>
    </source>
</evidence>
<dbReference type="SUPFAM" id="SSF52540">
    <property type="entry name" value="P-loop containing nucleoside triphosphate hydrolases"/>
    <property type="match status" value="1"/>
</dbReference>
<keyword evidence="13" id="KW-1185">Reference proteome</keyword>
<dbReference type="HAMAP" id="MF_00092">
    <property type="entry name" value="MutS2"/>
    <property type="match status" value="1"/>
</dbReference>
<accession>A0AAJ4UXW8</accession>
<keyword evidence="4 7" id="KW-0067">ATP-binding</keyword>
<dbReference type="SMART" id="SM00463">
    <property type="entry name" value="SMR"/>
    <property type="match status" value="1"/>
</dbReference>
<keyword evidence="7" id="KW-0540">Nuclease</keyword>
<organism evidence="11 12">
    <name type="scientific">Caminibacter pacificus</name>
    <dbReference type="NCBI Taxonomy" id="1424653"/>
    <lineage>
        <taxon>Bacteria</taxon>
        <taxon>Pseudomonadati</taxon>
        <taxon>Campylobacterota</taxon>
        <taxon>Epsilonproteobacteria</taxon>
        <taxon>Nautiliales</taxon>
        <taxon>Nautiliaceae</taxon>
        <taxon>Caminibacter</taxon>
    </lineage>
</organism>
<dbReference type="SUPFAM" id="SSF160443">
    <property type="entry name" value="SMR domain-like"/>
    <property type="match status" value="1"/>
</dbReference>
<evidence type="ECO:0000256" key="5">
    <source>
        <dbReference type="ARBA" id="ARBA00022884"/>
    </source>
</evidence>
<dbReference type="SMART" id="SM00534">
    <property type="entry name" value="MUTSac"/>
    <property type="match status" value="1"/>
</dbReference>
<dbReference type="EMBL" id="CP027432">
    <property type="protein sequence ID" value="QCI27961.1"/>
    <property type="molecule type" value="Genomic_DNA"/>
</dbReference>
<dbReference type="GO" id="GO:0016887">
    <property type="term" value="F:ATP hydrolysis activity"/>
    <property type="evidence" value="ECO:0007669"/>
    <property type="project" value="InterPro"/>
</dbReference>
<comment type="similarity">
    <text evidence="7">Belongs to the DNA mismatch repair MutS family. MutS2 subfamily.</text>
</comment>
<keyword evidence="2 7" id="KW-0547">Nucleotide-binding</keyword>
<dbReference type="GO" id="GO:0140664">
    <property type="term" value="F:ATP-dependent DNA damage sensor activity"/>
    <property type="evidence" value="ECO:0007669"/>
    <property type="project" value="InterPro"/>
</dbReference>
<dbReference type="InterPro" id="IPR045076">
    <property type="entry name" value="MutS"/>
</dbReference>
<evidence type="ECO:0000259" key="9">
    <source>
        <dbReference type="PROSITE" id="PS50828"/>
    </source>
</evidence>
<reference evidence="13" key="1">
    <citation type="submission" date="2018-03" db="EMBL/GenBank/DDBJ databases">
        <title>A comparative analysis of the Nautiliaceae.</title>
        <authorList>
            <person name="Grosche A."/>
            <person name="Smedile F."/>
            <person name="Vetriani C."/>
        </authorList>
    </citation>
    <scope>NUCLEOTIDE SEQUENCE [LARGE SCALE GENOMIC DNA]</scope>
    <source>
        <strain evidence="13">TB6</strain>
    </source>
</reference>
<dbReference type="GO" id="GO:0072344">
    <property type="term" value="P:rescue of stalled ribosome"/>
    <property type="evidence" value="ECO:0007669"/>
    <property type="project" value="UniProtKB-UniRule"/>
</dbReference>
<keyword evidence="3 7" id="KW-0378">Hydrolase</keyword>
<dbReference type="PANTHER" id="PTHR11361:SF14">
    <property type="entry name" value="DNA MISMATCH REPAIR PROTEIN MUTS, TYPE 2"/>
    <property type="match status" value="1"/>
</dbReference>
<feature type="domain" description="Smr" evidence="9">
    <location>
        <begin position="648"/>
        <end position="722"/>
    </location>
</feature>
<evidence type="ECO:0000256" key="4">
    <source>
        <dbReference type="ARBA" id="ARBA00022840"/>
    </source>
</evidence>
<comment type="function">
    <text evidence="7">Acts as a ribosome collision sensor, splitting the ribosome into its 2 subunits. Detects stalled/collided 70S ribosomes which it binds and splits by an ATP-hydrolysis driven conformational change. Acts upstream of the ribosome quality control system (RQC), a ribosome-associated complex that mediates the extraction of incompletely synthesized nascent chains from stalled ribosomes and their subsequent degradation. Probably generates substrates for RQC.</text>
</comment>
<evidence type="ECO:0000313" key="10">
    <source>
        <dbReference type="EMBL" id="QCI27961.1"/>
    </source>
</evidence>
<keyword evidence="1 7" id="KW-0699">rRNA-binding</keyword>
<keyword evidence="6 7" id="KW-0238">DNA-binding</keyword>
<dbReference type="InterPro" id="IPR000432">
    <property type="entry name" value="DNA_mismatch_repair_MutS_C"/>
</dbReference>
<dbReference type="GO" id="GO:0030983">
    <property type="term" value="F:mismatched DNA binding"/>
    <property type="evidence" value="ECO:0007669"/>
    <property type="project" value="InterPro"/>
</dbReference>
<dbReference type="PIRSF" id="PIRSF005814">
    <property type="entry name" value="MutS_YshD"/>
    <property type="match status" value="1"/>
</dbReference>
<comment type="subunit">
    <text evidence="7">Homodimer. Binds to stalled ribosomes, contacting rRNA.</text>
</comment>
<reference evidence="10" key="3">
    <citation type="submission" date="2019-06" db="EMBL/GenBank/DDBJ databases">
        <title>A comparative analysis of the Nautiliaceae.</title>
        <authorList>
            <person name="Grosche A."/>
            <person name="Smedile F."/>
            <person name="Vetriani C."/>
        </authorList>
    </citation>
    <scope>NUCLEOTIDE SEQUENCE</scope>
    <source>
        <strain evidence="10">TB6</strain>
    </source>
</reference>
<dbReference type="InterPro" id="IPR005747">
    <property type="entry name" value="MutS2"/>
</dbReference>
<dbReference type="GO" id="GO:0045910">
    <property type="term" value="P:negative regulation of DNA recombination"/>
    <property type="evidence" value="ECO:0007669"/>
    <property type="project" value="InterPro"/>
</dbReference>
<dbReference type="GO" id="GO:0019843">
    <property type="term" value="F:rRNA binding"/>
    <property type="evidence" value="ECO:0007669"/>
    <property type="project" value="UniProtKB-UniRule"/>
</dbReference>
<dbReference type="InterPro" id="IPR027417">
    <property type="entry name" value="P-loop_NTPase"/>
</dbReference>
<dbReference type="Gene3D" id="3.40.50.300">
    <property type="entry name" value="P-loop containing nucleotide triphosphate hydrolases"/>
    <property type="match status" value="1"/>
</dbReference>
<evidence type="ECO:0000313" key="13">
    <source>
        <dbReference type="Proteomes" id="UP000298805"/>
    </source>
</evidence>
<dbReference type="AlphaFoldDB" id="A0AAJ4UXW8"/>
<gene>
    <name evidence="7" type="primary">mutS2</name>
    <name evidence="7" type="synonym">rqcU</name>
    <name evidence="10" type="ORF">C6V80_02965</name>
    <name evidence="11" type="ORF">EDC58_0833</name>
</gene>
<keyword evidence="8" id="KW-0175">Coiled coil</keyword>
<sequence>MVKKLDLSDYIAKLSSLFAREKEYFLQGDIRKNYEYLNKLSNKDFKSPPSVKNLDTEIMHLKKFGTLKHDQIFEFVKIINYFKYLKSRNWSDLAEWFDKIKIPEDIENLIKHYNEKGEVIGFEDIDLINEKIKEVKSSIRQQLYKYLNSKKLEPFLVDRQIHLQSGEECLLVRGGYNKVLDAEILGRSQGGFFYVFPRGIEKLKKQLDELESKKEEILYEIAKNFSETLRKWVKFLEFINNEFDKFDALQARVFMAKNENLEFIMPTFKTKKMYLRDFCHPALHDCKPVTLEWDKQVLIITGVNAGGKTMLLKSILSAAFMSKYLLPMKIRENSVIPHFKEIVPIIDDPQNVKNDISTFAGRIKEFKEVFAKENYLIGVDEIELGTDANEAASLFKVIIEELMKKNRIVITTHHKRLATLLAQNEEVELLAAIYDEKKEKPTYEFIKGTIGKSYAFETAKRYGIPINIIQKARQEYSEDLEKLDVLIEKSAKLEFEQKQKIKELQSELENVKLLKESLIRQKEEFNEKIQKEREKLLREYNAAIKAAKEAIKAKDTREAHRKLNEAHKLRSKIKIQKEEINREFKIGDNVKYGNSVGTIVEIKGKNALVEFDGKKLLISKSALKPYLAPVKKESKIYKPKPQKVDIKLDLHGMRLEEALEKTEEYLNNAALAGLEEVWIYHGMGKGILAKGITELLKNHPLVKEFHDAPPHMGGYGAKIVKL</sequence>
<dbReference type="EMBL" id="RJVK01000002">
    <property type="protein sequence ID" value="ROR39857.1"/>
    <property type="molecule type" value="Genomic_DNA"/>
</dbReference>
<evidence type="ECO:0000256" key="6">
    <source>
        <dbReference type="ARBA" id="ARBA00023125"/>
    </source>
</evidence>
<dbReference type="PANTHER" id="PTHR11361">
    <property type="entry name" value="DNA MISMATCH REPAIR PROTEIN MUTS FAMILY MEMBER"/>
    <property type="match status" value="1"/>
</dbReference>
<reference evidence="11 12" key="2">
    <citation type="submission" date="2018-11" db="EMBL/GenBank/DDBJ databases">
        <title>Genomic Encyclopedia of Type Strains, Phase IV (KMG-IV): sequencing the most valuable type-strain genomes for metagenomic binning, comparative biology and taxonomic classification.</title>
        <authorList>
            <person name="Goeker M."/>
        </authorList>
    </citation>
    <scope>NUCLEOTIDE SEQUENCE [LARGE SCALE GENOMIC DNA]</scope>
    <source>
        <strain evidence="11 12">DSM 27783</strain>
    </source>
</reference>
<evidence type="ECO:0000256" key="8">
    <source>
        <dbReference type="SAM" id="Coils"/>
    </source>
</evidence>
<dbReference type="Proteomes" id="UP000298805">
    <property type="component" value="Chromosome"/>
</dbReference>
<feature type="binding site" evidence="7">
    <location>
        <begin position="302"/>
        <end position="309"/>
    </location>
    <ligand>
        <name>ATP</name>
        <dbReference type="ChEBI" id="CHEBI:30616"/>
    </ligand>
</feature>
<dbReference type="SMART" id="SM00533">
    <property type="entry name" value="MUTSd"/>
    <property type="match status" value="1"/>
</dbReference>
<dbReference type="RefSeq" id="WP_123352246.1">
    <property type="nucleotide sequence ID" value="NZ_CP027432.2"/>
</dbReference>
<dbReference type="InterPro" id="IPR036063">
    <property type="entry name" value="Smr_dom_sf"/>
</dbReference>
<feature type="coiled-coil region" evidence="8">
    <location>
        <begin position="469"/>
        <end position="583"/>
    </location>
</feature>
<dbReference type="Pfam" id="PF01713">
    <property type="entry name" value="Smr"/>
    <property type="match status" value="1"/>
</dbReference>
<dbReference type="GO" id="GO:0006298">
    <property type="term" value="P:mismatch repair"/>
    <property type="evidence" value="ECO:0007669"/>
    <property type="project" value="InterPro"/>
</dbReference>
<dbReference type="EC" id="3.1.-.-" evidence="7"/>